<evidence type="ECO:0000313" key="2">
    <source>
        <dbReference type="EMBL" id="KAA8491926.1"/>
    </source>
</evidence>
<protein>
    <submittedName>
        <fullName evidence="2">Fatty-acid-binding protein 3, chloroplastic</fullName>
    </submittedName>
</protein>
<sequence length="320" mass="35307">MLVPKMHRLGRVVVRARVLRAPAESRMIGTAAAGVAASHGGLHARRGNEHSAWGRCTSYFAASAVAAASGWLLSRSLELSSHPAQCHDEQVEAEIPEVSPDLLANKKAYRVENGTDIEYPYVRDDDGTSVLLGAGWRTMTPMKVRVYTIGVYADRDAMEKDEVLKEYLGAKSTEEFMSGDCDAFWARFLDPSCDVEVSIRMIVFRPVDGKHMQNGFDRALIPRVRDAAKNRDMPNGKAGLKKLNGCFLKKKLMKEGTQIEFVRHPGGKLSVFIDGLVYAEIENRALVWALMDMFLGAQAVAPEVKLHVCETLSAQLPQTS</sequence>
<gene>
    <name evidence="2" type="ORF">FVE85_8408</name>
</gene>
<keyword evidence="3" id="KW-1185">Reference proteome</keyword>
<dbReference type="Gene3D" id="3.50.70.10">
    <property type="match status" value="1"/>
</dbReference>
<dbReference type="InterPro" id="IPR016087">
    <property type="entry name" value="Chalcone_isomerase"/>
</dbReference>
<dbReference type="PANTHER" id="PTHR47698">
    <property type="entry name" value="FATTY-ACID-BINDING PROTEIN 3, CHLOROPLASTIC"/>
    <property type="match status" value="1"/>
</dbReference>
<dbReference type="OrthoDB" id="5820at2759"/>
<dbReference type="InterPro" id="IPR016088">
    <property type="entry name" value="Chalcone_isomerase_3-sand"/>
</dbReference>
<dbReference type="Proteomes" id="UP000324585">
    <property type="component" value="Unassembled WGS sequence"/>
</dbReference>
<organism evidence="2 3">
    <name type="scientific">Porphyridium purpureum</name>
    <name type="common">Red alga</name>
    <name type="synonym">Porphyridium cruentum</name>
    <dbReference type="NCBI Taxonomy" id="35688"/>
    <lineage>
        <taxon>Eukaryota</taxon>
        <taxon>Rhodophyta</taxon>
        <taxon>Bangiophyceae</taxon>
        <taxon>Porphyridiales</taxon>
        <taxon>Porphyridiaceae</taxon>
        <taxon>Porphyridium</taxon>
    </lineage>
</organism>
<dbReference type="SUPFAM" id="SSF54626">
    <property type="entry name" value="Chalcone isomerase"/>
    <property type="match status" value="1"/>
</dbReference>
<name>A0A5J4YKI6_PORPP</name>
<comment type="caution">
    <text evidence="2">The sequence shown here is derived from an EMBL/GenBank/DDBJ whole genome shotgun (WGS) entry which is preliminary data.</text>
</comment>
<feature type="domain" description="Chalcone isomerase" evidence="1">
    <location>
        <begin position="130"/>
        <end position="306"/>
    </location>
</feature>
<reference evidence="3" key="1">
    <citation type="journal article" date="2019" name="Nat. Commun.">
        <title>Expansion of phycobilisome linker gene families in mesophilic red algae.</title>
        <authorList>
            <person name="Lee J."/>
            <person name="Kim D."/>
            <person name="Bhattacharya D."/>
            <person name="Yoon H.S."/>
        </authorList>
    </citation>
    <scope>NUCLEOTIDE SEQUENCE [LARGE SCALE GENOMIC DNA]</scope>
    <source>
        <strain evidence="3">CCMP 1328</strain>
    </source>
</reference>
<dbReference type="Pfam" id="PF16035">
    <property type="entry name" value="Chalcone_2"/>
    <property type="match status" value="1"/>
</dbReference>
<dbReference type="EMBL" id="VRMN01000011">
    <property type="protein sequence ID" value="KAA8491926.1"/>
    <property type="molecule type" value="Genomic_DNA"/>
</dbReference>
<evidence type="ECO:0000259" key="1">
    <source>
        <dbReference type="Pfam" id="PF16035"/>
    </source>
</evidence>
<dbReference type="GO" id="GO:0016872">
    <property type="term" value="F:intramolecular lyase activity"/>
    <property type="evidence" value="ECO:0007669"/>
    <property type="project" value="InterPro"/>
</dbReference>
<proteinExistence type="predicted"/>
<evidence type="ECO:0000313" key="3">
    <source>
        <dbReference type="Proteomes" id="UP000324585"/>
    </source>
</evidence>
<accession>A0A5J4YKI6</accession>
<dbReference type="InterPro" id="IPR036298">
    <property type="entry name" value="Chalcone_isomerase_sf"/>
</dbReference>
<dbReference type="AlphaFoldDB" id="A0A5J4YKI6"/>
<dbReference type="PANTHER" id="PTHR47698:SF2">
    <property type="entry name" value="FATTY-ACID-BINDING PROTEIN 3, CHLOROPLASTIC"/>
    <property type="match status" value="1"/>
</dbReference>